<dbReference type="AlphaFoldDB" id="A0A392R592"/>
<evidence type="ECO:0000313" key="1">
    <source>
        <dbReference type="EMBL" id="MCI31778.1"/>
    </source>
</evidence>
<accession>A0A392R592</accession>
<dbReference type="EMBL" id="LXQA010189986">
    <property type="protein sequence ID" value="MCI31778.1"/>
    <property type="molecule type" value="Genomic_DNA"/>
</dbReference>
<keyword evidence="2" id="KW-1185">Reference proteome</keyword>
<feature type="non-terminal residue" evidence="1">
    <location>
        <position position="113"/>
    </location>
</feature>
<comment type="caution">
    <text evidence="1">The sequence shown here is derived from an EMBL/GenBank/DDBJ whole genome shotgun (WGS) entry which is preliminary data.</text>
</comment>
<name>A0A392R592_9FABA</name>
<evidence type="ECO:0000313" key="2">
    <source>
        <dbReference type="Proteomes" id="UP000265520"/>
    </source>
</evidence>
<dbReference type="Proteomes" id="UP000265520">
    <property type="component" value="Unassembled WGS sequence"/>
</dbReference>
<sequence length="113" mass="12473">MDSFNIPWNCLGLDQEPQITTISQPKTPKTFAQALTNLCDIPLSQMPQPVVKGDRLAIEIPEVAYLAGLEACKHNLHGRILWPKGSTPLSVVALKAKLSIIWKDLSQWGIISL</sequence>
<protein>
    <submittedName>
        <fullName evidence="1">DUF4283 domain protein</fullName>
    </submittedName>
</protein>
<reference evidence="1 2" key="1">
    <citation type="journal article" date="2018" name="Front. Plant Sci.">
        <title>Red Clover (Trifolium pratense) and Zigzag Clover (T. medium) - A Picture of Genomic Similarities and Differences.</title>
        <authorList>
            <person name="Dluhosova J."/>
            <person name="Istvanek J."/>
            <person name="Nedelnik J."/>
            <person name="Repkova J."/>
        </authorList>
    </citation>
    <scope>NUCLEOTIDE SEQUENCE [LARGE SCALE GENOMIC DNA]</scope>
    <source>
        <strain evidence="2">cv. 10/8</strain>
        <tissue evidence="1">Leaf</tissue>
    </source>
</reference>
<organism evidence="1 2">
    <name type="scientific">Trifolium medium</name>
    <dbReference type="NCBI Taxonomy" id="97028"/>
    <lineage>
        <taxon>Eukaryota</taxon>
        <taxon>Viridiplantae</taxon>
        <taxon>Streptophyta</taxon>
        <taxon>Embryophyta</taxon>
        <taxon>Tracheophyta</taxon>
        <taxon>Spermatophyta</taxon>
        <taxon>Magnoliopsida</taxon>
        <taxon>eudicotyledons</taxon>
        <taxon>Gunneridae</taxon>
        <taxon>Pentapetalae</taxon>
        <taxon>rosids</taxon>
        <taxon>fabids</taxon>
        <taxon>Fabales</taxon>
        <taxon>Fabaceae</taxon>
        <taxon>Papilionoideae</taxon>
        <taxon>50 kb inversion clade</taxon>
        <taxon>NPAAA clade</taxon>
        <taxon>Hologalegina</taxon>
        <taxon>IRL clade</taxon>
        <taxon>Trifolieae</taxon>
        <taxon>Trifolium</taxon>
    </lineage>
</organism>
<proteinExistence type="predicted"/>